<proteinExistence type="predicted"/>
<keyword evidence="1" id="KW-0175">Coiled coil</keyword>
<dbReference type="AlphaFoldDB" id="A0A2N9I385"/>
<name>A0A2N9I385_FAGSY</name>
<protein>
    <submittedName>
        <fullName evidence="2">Uncharacterized protein</fullName>
    </submittedName>
</protein>
<organism evidence="2">
    <name type="scientific">Fagus sylvatica</name>
    <name type="common">Beechnut</name>
    <dbReference type="NCBI Taxonomy" id="28930"/>
    <lineage>
        <taxon>Eukaryota</taxon>
        <taxon>Viridiplantae</taxon>
        <taxon>Streptophyta</taxon>
        <taxon>Embryophyta</taxon>
        <taxon>Tracheophyta</taxon>
        <taxon>Spermatophyta</taxon>
        <taxon>Magnoliopsida</taxon>
        <taxon>eudicotyledons</taxon>
        <taxon>Gunneridae</taxon>
        <taxon>Pentapetalae</taxon>
        <taxon>rosids</taxon>
        <taxon>fabids</taxon>
        <taxon>Fagales</taxon>
        <taxon>Fagaceae</taxon>
        <taxon>Fagus</taxon>
    </lineage>
</organism>
<evidence type="ECO:0000313" key="2">
    <source>
        <dbReference type="EMBL" id="SPD18470.1"/>
    </source>
</evidence>
<gene>
    <name evidence="2" type="ORF">FSB_LOCUS46352</name>
</gene>
<feature type="coiled-coil region" evidence="1">
    <location>
        <begin position="35"/>
        <end position="69"/>
    </location>
</feature>
<accession>A0A2N9I385</accession>
<reference evidence="2" key="1">
    <citation type="submission" date="2018-02" db="EMBL/GenBank/DDBJ databases">
        <authorList>
            <person name="Cohen D.B."/>
            <person name="Kent A.D."/>
        </authorList>
    </citation>
    <scope>NUCLEOTIDE SEQUENCE</scope>
</reference>
<dbReference type="EMBL" id="OIVN01004635">
    <property type="protein sequence ID" value="SPD18470.1"/>
    <property type="molecule type" value="Genomic_DNA"/>
</dbReference>
<evidence type="ECO:0000256" key="1">
    <source>
        <dbReference type="SAM" id="Coils"/>
    </source>
</evidence>
<sequence length="75" mass="8359">MTASTCIWAVESMNKNVEAGLKTNERQVKKALDDLRASQDANVRLRIEVDDLKAELSAAQAVAKKADEDKQSYYD</sequence>